<keyword evidence="4" id="KW-1185">Reference proteome</keyword>
<dbReference type="EMBL" id="CP045119">
    <property type="protein sequence ID" value="QIN82642.1"/>
    <property type="molecule type" value="Genomic_DNA"/>
</dbReference>
<dbReference type="KEGG" id="rub:GBA63_08300"/>
<name>A0A6G8Q879_9ACTN</name>
<feature type="transmembrane region" description="Helical" evidence="2">
    <location>
        <begin position="32"/>
        <end position="53"/>
    </location>
</feature>
<keyword evidence="2" id="KW-0472">Membrane</keyword>
<evidence type="ECO:0000256" key="2">
    <source>
        <dbReference type="SAM" id="Phobius"/>
    </source>
</evidence>
<proteinExistence type="predicted"/>
<sequence length="90" mass="9042">MLGRLFGLSTALATAGAPLGLAVGGFLVEGVGLRATIAGMAAASAAVALWMWLDPALRGMDAPARVGADRPREEGPVVAADSARGPREED</sequence>
<gene>
    <name evidence="3" type="ORF">GBA63_08300</name>
</gene>
<organism evidence="3 4">
    <name type="scientific">Rubrobacter tropicus</name>
    <dbReference type="NCBI Taxonomy" id="2653851"/>
    <lineage>
        <taxon>Bacteria</taxon>
        <taxon>Bacillati</taxon>
        <taxon>Actinomycetota</taxon>
        <taxon>Rubrobacteria</taxon>
        <taxon>Rubrobacterales</taxon>
        <taxon>Rubrobacteraceae</taxon>
        <taxon>Rubrobacter</taxon>
    </lineage>
</organism>
<dbReference type="Proteomes" id="UP000501452">
    <property type="component" value="Chromosome"/>
</dbReference>
<dbReference type="AlphaFoldDB" id="A0A6G8Q879"/>
<reference evidence="3 4" key="1">
    <citation type="submission" date="2019-10" db="EMBL/GenBank/DDBJ databases">
        <title>Rubrobacter sp nov SCSIO 52090 isolated from a deep-sea sediment in the South China Sea.</title>
        <authorList>
            <person name="Chen R.W."/>
        </authorList>
    </citation>
    <scope>NUCLEOTIDE SEQUENCE [LARGE SCALE GENOMIC DNA]</scope>
    <source>
        <strain evidence="3 4">SCSIO 52909</strain>
    </source>
</reference>
<evidence type="ECO:0000256" key="1">
    <source>
        <dbReference type="SAM" id="MobiDB-lite"/>
    </source>
</evidence>
<keyword evidence="2" id="KW-0812">Transmembrane</keyword>
<accession>A0A6G8Q879</accession>
<evidence type="ECO:0000313" key="4">
    <source>
        <dbReference type="Proteomes" id="UP000501452"/>
    </source>
</evidence>
<evidence type="ECO:0000313" key="3">
    <source>
        <dbReference type="EMBL" id="QIN82642.1"/>
    </source>
</evidence>
<dbReference type="SUPFAM" id="SSF103473">
    <property type="entry name" value="MFS general substrate transporter"/>
    <property type="match status" value="1"/>
</dbReference>
<evidence type="ECO:0008006" key="5">
    <source>
        <dbReference type="Google" id="ProtNLM"/>
    </source>
</evidence>
<dbReference type="RefSeq" id="WP_166175169.1">
    <property type="nucleotide sequence ID" value="NZ_CP045119.1"/>
</dbReference>
<keyword evidence="2" id="KW-1133">Transmembrane helix</keyword>
<protein>
    <recommendedName>
        <fullName evidence="5">MFS transporter</fullName>
    </recommendedName>
</protein>
<dbReference type="InterPro" id="IPR036259">
    <property type="entry name" value="MFS_trans_sf"/>
</dbReference>
<feature type="region of interest" description="Disordered" evidence="1">
    <location>
        <begin position="65"/>
        <end position="90"/>
    </location>
</feature>